<comment type="similarity">
    <text evidence="1">Belongs to the phosphohexose mutase family.</text>
</comment>
<dbReference type="Pfam" id="PF02878">
    <property type="entry name" value="PGM_PMM_I"/>
    <property type="match status" value="1"/>
</dbReference>
<dbReference type="Proteomes" id="UP000702425">
    <property type="component" value="Unassembled WGS sequence"/>
</dbReference>
<dbReference type="Gene3D" id="3.40.120.10">
    <property type="entry name" value="Alpha-D-Glucose-1,6-Bisphosphate, subunit A, domain 3"/>
    <property type="match status" value="1"/>
</dbReference>
<evidence type="ECO:0000313" key="3">
    <source>
        <dbReference type="EMBL" id="NQE35720.1"/>
    </source>
</evidence>
<keyword evidence="4" id="KW-1185">Reference proteome</keyword>
<sequence length="87" mass="9230">MATILGQAFVSLLVQKVNKSATELTIAIRHDCRLSGSILMQAVIAGITSACGPAYGFEMASNPAKSLSIHKQFLEEAQYFSNTVPAA</sequence>
<gene>
    <name evidence="3" type="ORF">E5S67_03455</name>
</gene>
<evidence type="ECO:0000313" key="4">
    <source>
        <dbReference type="Proteomes" id="UP000702425"/>
    </source>
</evidence>
<dbReference type="SUPFAM" id="SSF53738">
    <property type="entry name" value="Phosphoglucomutase, first 3 domains"/>
    <property type="match status" value="1"/>
</dbReference>
<organism evidence="3 4">
    <name type="scientific">Microcoleus asticus IPMA8</name>
    <dbReference type="NCBI Taxonomy" id="2563858"/>
    <lineage>
        <taxon>Bacteria</taxon>
        <taxon>Bacillati</taxon>
        <taxon>Cyanobacteriota</taxon>
        <taxon>Cyanophyceae</taxon>
        <taxon>Oscillatoriophycideae</taxon>
        <taxon>Oscillatoriales</taxon>
        <taxon>Microcoleaceae</taxon>
        <taxon>Microcoleus</taxon>
        <taxon>Microcoleus asticus</taxon>
    </lineage>
</organism>
<reference evidence="3 4" key="1">
    <citation type="journal article" date="2020" name="Sci. Rep.">
        <title>A novel cyanobacterial geosmin producer, revising GeoA distribution and dispersion patterns in Bacteria.</title>
        <authorList>
            <person name="Churro C."/>
            <person name="Semedo-Aguiar A.P."/>
            <person name="Silva A.D."/>
            <person name="Pereira-Leal J.B."/>
            <person name="Leite R.B."/>
        </authorList>
    </citation>
    <scope>NUCLEOTIDE SEQUENCE [LARGE SCALE GENOMIC DNA]</scope>
    <source>
        <strain evidence="3 4">IPMA8</strain>
    </source>
</reference>
<evidence type="ECO:0000256" key="1">
    <source>
        <dbReference type="ARBA" id="ARBA00010231"/>
    </source>
</evidence>
<accession>A0ABX2D219</accession>
<dbReference type="EMBL" id="SRRZ01000062">
    <property type="protein sequence ID" value="NQE35720.1"/>
    <property type="molecule type" value="Genomic_DNA"/>
</dbReference>
<name>A0ABX2D219_9CYAN</name>
<evidence type="ECO:0000259" key="2">
    <source>
        <dbReference type="Pfam" id="PF02878"/>
    </source>
</evidence>
<proteinExistence type="inferred from homology"/>
<feature type="domain" description="Alpha-D-phosphohexomutase alpha/beta/alpha" evidence="2">
    <location>
        <begin position="5"/>
        <end position="71"/>
    </location>
</feature>
<dbReference type="InterPro" id="IPR016055">
    <property type="entry name" value="A-D-PHexomutase_a/b/a-I/II/III"/>
</dbReference>
<protein>
    <recommendedName>
        <fullName evidence="2">Alpha-D-phosphohexomutase alpha/beta/alpha domain-containing protein</fullName>
    </recommendedName>
</protein>
<dbReference type="InterPro" id="IPR005844">
    <property type="entry name" value="A-D-PHexomutase_a/b/a-I"/>
</dbReference>
<comment type="caution">
    <text evidence="3">The sequence shown here is derived from an EMBL/GenBank/DDBJ whole genome shotgun (WGS) entry which is preliminary data.</text>
</comment>